<evidence type="ECO:0000313" key="1">
    <source>
        <dbReference type="EMBL" id="GKT41265.1"/>
    </source>
</evidence>
<proteinExistence type="predicted"/>
<sequence>MLKAFGVPLDFTIDNEMYLQNITKEVRVYSVQNSVISNLVIDTEARKASFTSTSDIVYKEGSEAHLIEFAWFLDFNEDGSKVKKAIEFCDKDTVLLLHSRVEAAQSKEDKGSSIQKLD</sequence>
<dbReference type="RefSeq" id="XP_049123615.1">
    <property type="nucleotide sequence ID" value="XM_049267658.1"/>
</dbReference>
<dbReference type="GeneID" id="73322248"/>
<organism evidence="1 2">
    <name type="scientific">Colletotrichum spaethianum</name>
    <dbReference type="NCBI Taxonomy" id="700344"/>
    <lineage>
        <taxon>Eukaryota</taxon>
        <taxon>Fungi</taxon>
        <taxon>Dikarya</taxon>
        <taxon>Ascomycota</taxon>
        <taxon>Pezizomycotina</taxon>
        <taxon>Sordariomycetes</taxon>
        <taxon>Hypocreomycetidae</taxon>
        <taxon>Glomerellales</taxon>
        <taxon>Glomerellaceae</taxon>
        <taxon>Colletotrichum</taxon>
        <taxon>Colletotrichum spaethianum species complex</taxon>
    </lineage>
</organism>
<name>A0AA37L6X4_9PEZI</name>
<dbReference type="Proteomes" id="UP001055115">
    <property type="component" value="Unassembled WGS sequence"/>
</dbReference>
<accession>A0AA37L6X4</accession>
<evidence type="ECO:0000313" key="2">
    <source>
        <dbReference type="Proteomes" id="UP001055115"/>
    </source>
</evidence>
<gene>
    <name evidence="1" type="ORF">ColSpa_01446</name>
</gene>
<protein>
    <submittedName>
        <fullName evidence="1">Uncharacterized protein</fullName>
    </submittedName>
</protein>
<dbReference type="AlphaFoldDB" id="A0AA37L6X4"/>
<reference evidence="1 2" key="1">
    <citation type="submission" date="2022-03" db="EMBL/GenBank/DDBJ databases">
        <title>Genome data of Colletotrichum spp.</title>
        <authorList>
            <person name="Utami Y.D."/>
            <person name="Hiruma K."/>
        </authorList>
    </citation>
    <scope>NUCLEOTIDE SEQUENCE [LARGE SCALE GENOMIC DNA]</scope>
    <source>
        <strain evidence="1 2">MAFF 239500</strain>
    </source>
</reference>
<comment type="caution">
    <text evidence="1">The sequence shown here is derived from an EMBL/GenBank/DDBJ whole genome shotgun (WGS) entry which is preliminary data.</text>
</comment>
<dbReference type="EMBL" id="BQXU01000002">
    <property type="protein sequence ID" value="GKT41265.1"/>
    <property type="molecule type" value="Genomic_DNA"/>
</dbReference>
<keyword evidence="2" id="KW-1185">Reference proteome</keyword>